<comment type="caution">
    <text evidence="1">The sequence shown here is derived from an EMBL/GenBank/DDBJ whole genome shotgun (WGS) entry which is preliminary data.</text>
</comment>
<dbReference type="AlphaFoldDB" id="A0A844ZVW3"/>
<organism evidence="1 2">
    <name type="scientific">Aurantiacibacter arachoides</name>
    <dbReference type="NCBI Taxonomy" id="1850444"/>
    <lineage>
        <taxon>Bacteria</taxon>
        <taxon>Pseudomonadati</taxon>
        <taxon>Pseudomonadota</taxon>
        <taxon>Alphaproteobacteria</taxon>
        <taxon>Sphingomonadales</taxon>
        <taxon>Erythrobacteraceae</taxon>
        <taxon>Aurantiacibacter</taxon>
    </lineage>
</organism>
<evidence type="ECO:0000313" key="1">
    <source>
        <dbReference type="EMBL" id="MXO92203.1"/>
    </source>
</evidence>
<keyword evidence="2" id="KW-1185">Reference proteome</keyword>
<dbReference type="RefSeq" id="WP_131451584.1">
    <property type="nucleotide sequence ID" value="NZ_BMJK01000001.1"/>
</dbReference>
<evidence type="ECO:0000313" key="2">
    <source>
        <dbReference type="Proteomes" id="UP000460626"/>
    </source>
</evidence>
<dbReference type="Proteomes" id="UP000460626">
    <property type="component" value="Unassembled WGS sequence"/>
</dbReference>
<accession>A0A844ZVW3</accession>
<reference evidence="1 2" key="1">
    <citation type="submission" date="2019-12" db="EMBL/GenBank/DDBJ databases">
        <title>Genomic-based taxomic classification of the family Erythrobacteraceae.</title>
        <authorList>
            <person name="Xu L."/>
        </authorList>
    </citation>
    <scope>NUCLEOTIDE SEQUENCE [LARGE SCALE GENOMIC DNA]</scope>
    <source>
        <strain evidence="1 2">RC4-10-4</strain>
    </source>
</reference>
<proteinExistence type="predicted"/>
<name>A0A844ZVW3_9SPHN</name>
<sequence>MLDAAGFRWREDGGGQATAARCLAFLSDVGIPTVPLPSGAASQAINGLAILGGALAIDPESTIWPGDLLHEAGHIAIVTADRRATMDEVAMSRDEELMAIAWSYAASRVCGVELRQLFHTDGYKGRSEFAASCYAVGYFVGADLLAQAGMAHLDLASALAAGEPTYPVMLRWLR</sequence>
<protein>
    <submittedName>
        <fullName evidence="1">Uncharacterized protein</fullName>
    </submittedName>
</protein>
<dbReference type="EMBL" id="WTYH01000001">
    <property type="protein sequence ID" value="MXO92203.1"/>
    <property type="molecule type" value="Genomic_DNA"/>
</dbReference>
<dbReference type="OrthoDB" id="1441538at2"/>
<gene>
    <name evidence="1" type="ORF">GRI62_01100</name>
</gene>